<evidence type="ECO:0000256" key="5">
    <source>
        <dbReference type="ARBA" id="ARBA00023136"/>
    </source>
</evidence>
<feature type="transmembrane region" description="Helical" evidence="6">
    <location>
        <begin position="176"/>
        <end position="195"/>
    </location>
</feature>
<feature type="transmembrane region" description="Helical" evidence="6">
    <location>
        <begin position="410"/>
        <end position="428"/>
    </location>
</feature>
<evidence type="ECO:0000256" key="1">
    <source>
        <dbReference type="ARBA" id="ARBA00004651"/>
    </source>
</evidence>
<dbReference type="GO" id="GO:0005886">
    <property type="term" value="C:plasma membrane"/>
    <property type="evidence" value="ECO:0007669"/>
    <property type="project" value="UniProtKB-SubCell"/>
</dbReference>
<dbReference type="InterPro" id="IPR050833">
    <property type="entry name" value="Poly_Biosynth_Transport"/>
</dbReference>
<dbReference type="AlphaFoldDB" id="A0A3A6Q6R6"/>
<dbReference type="InterPro" id="IPR002797">
    <property type="entry name" value="Polysacc_synth"/>
</dbReference>
<feature type="transmembrane region" description="Helical" evidence="6">
    <location>
        <begin position="152"/>
        <end position="170"/>
    </location>
</feature>
<gene>
    <name evidence="7" type="ORF">DZ860_20305</name>
</gene>
<feature type="transmembrane region" description="Helical" evidence="6">
    <location>
        <begin position="317"/>
        <end position="335"/>
    </location>
</feature>
<keyword evidence="2" id="KW-1003">Cell membrane</keyword>
<name>A0A3A6Q6R6_9VIBR</name>
<dbReference type="PANTHER" id="PTHR30250:SF11">
    <property type="entry name" value="O-ANTIGEN TRANSPORTER-RELATED"/>
    <property type="match status" value="1"/>
</dbReference>
<evidence type="ECO:0000256" key="6">
    <source>
        <dbReference type="SAM" id="Phobius"/>
    </source>
</evidence>
<keyword evidence="8" id="KW-1185">Reference proteome</keyword>
<dbReference type="Proteomes" id="UP000273252">
    <property type="component" value="Unassembled WGS sequence"/>
</dbReference>
<evidence type="ECO:0000256" key="3">
    <source>
        <dbReference type="ARBA" id="ARBA00022692"/>
    </source>
</evidence>
<evidence type="ECO:0000313" key="8">
    <source>
        <dbReference type="Proteomes" id="UP000273252"/>
    </source>
</evidence>
<dbReference type="PANTHER" id="PTHR30250">
    <property type="entry name" value="PST FAMILY PREDICTED COLANIC ACID TRANSPORTER"/>
    <property type="match status" value="1"/>
</dbReference>
<feature type="transmembrane region" description="Helical" evidence="6">
    <location>
        <begin position="355"/>
        <end position="374"/>
    </location>
</feature>
<feature type="transmembrane region" description="Helical" evidence="6">
    <location>
        <begin position="290"/>
        <end position="311"/>
    </location>
</feature>
<evidence type="ECO:0000256" key="2">
    <source>
        <dbReference type="ARBA" id="ARBA00022475"/>
    </source>
</evidence>
<keyword evidence="3 6" id="KW-0812">Transmembrane</keyword>
<organism evidence="7 8">
    <name type="scientific">Vibrio sinensis</name>
    <dbReference type="NCBI Taxonomy" id="2302434"/>
    <lineage>
        <taxon>Bacteria</taxon>
        <taxon>Pseudomonadati</taxon>
        <taxon>Pseudomonadota</taxon>
        <taxon>Gammaproteobacteria</taxon>
        <taxon>Vibrionales</taxon>
        <taxon>Vibrionaceae</taxon>
        <taxon>Vibrio</taxon>
    </lineage>
</organism>
<reference evidence="7 8" key="1">
    <citation type="submission" date="2018-08" db="EMBL/GenBank/DDBJ databases">
        <title>Vibrio isolated from the Eastern China Marginal Seas.</title>
        <authorList>
            <person name="Li Y."/>
        </authorList>
    </citation>
    <scope>NUCLEOTIDE SEQUENCE [LARGE SCALE GENOMIC DNA]</scope>
    <source>
        <strain evidence="7 8">BEI233</strain>
    </source>
</reference>
<sequence>MKCRSKPLNNMFIYAISLFLMKGGALLVLPLIAHFLSPQQVGTLELLATATIFFSLLVGLAMHENLYRFIGTETDLNIRHQRTGQLYSSALFISVGLAILFSVIVLLLHQDSWLLSVEQLLIIALIISYESALAINLAWLRLQDNAMVFLKISVVSVLIQLGLIVPALIYTPNVTIVFAIGASVTLFQFIVLHIYNGFRIQFCTQEQLSRYVRYSCPLMLSTLVAFGLSGAERWIIASGNDLATLGQYAIAAKFALAIGLLLQPFHMWWMPKRFEALKSLGHSKTAEITINGFAYLCVLVVTIVWASKLFIVLGLPTVYLLSTQLVIITSLIMLFKEMVELANIGILYAKQTQSLFYINIFITSCTFLACWFYLDSGIWAILIILLIAQIIRFCFILRLSQSLLPLPYQYTKITPFLLLTCAMVLSSINVTSAVHLFVMLLLQPVILTIVATRLQLVSLPKISVSMLLQRIKAR</sequence>
<keyword evidence="5 6" id="KW-0472">Membrane</keyword>
<dbReference type="EMBL" id="QVMU01000028">
    <property type="protein sequence ID" value="RJX66488.1"/>
    <property type="molecule type" value="Genomic_DNA"/>
</dbReference>
<evidence type="ECO:0000256" key="4">
    <source>
        <dbReference type="ARBA" id="ARBA00022989"/>
    </source>
</evidence>
<evidence type="ECO:0000313" key="7">
    <source>
        <dbReference type="EMBL" id="RJX66488.1"/>
    </source>
</evidence>
<feature type="transmembrane region" description="Helical" evidence="6">
    <location>
        <begin position="380"/>
        <end position="398"/>
    </location>
</feature>
<protein>
    <submittedName>
        <fullName evidence="7">Lipopolysaccharide biosynthesis protein</fullName>
    </submittedName>
</protein>
<dbReference type="Pfam" id="PF01943">
    <property type="entry name" value="Polysacc_synt"/>
    <property type="match status" value="1"/>
</dbReference>
<accession>A0A3A6Q6R6</accession>
<feature type="transmembrane region" description="Helical" evidence="6">
    <location>
        <begin position="42"/>
        <end position="62"/>
    </location>
</feature>
<comment type="caution">
    <text evidence="7">The sequence shown here is derived from an EMBL/GenBank/DDBJ whole genome shotgun (WGS) entry which is preliminary data.</text>
</comment>
<feature type="transmembrane region" description="Helical" evidence="6">
    <location>
        <begin position="86"/>
        <end position="108"/>
    </location>
</feature>
<feature type="transmembrane region" description="Helical" evidence="6">
    <location>
        <begin position="120"/>
        <end position="140"/>
    </location>
</feature>
<dbReference type="RefSeq" id="WP_120034785.1">
    <property type="nucleotide sequence ID" value="NZ_QVMU01000028.1"/>
</dbReference>
<feature type="transmembrane region" description="Helical" evidence="6">
    <location>
        <begin position="216"/>
        <end position="236"/>
    </location>
</feature>
<dbReference type="OrthoDB" id="9815248at2"/>
<keyword evidence="4 6" id="KW-1133">Transmembrane helix</keyword>
<comment type="subcellular location">
    <subcellularLocation>
        <location evidence="1">Cell membrane</location>
        <topology evidence="1">Multi-pass membrane protein</topology>
    </subcellularLocation>
</comment>
<proteinExistence type="predicted"/>
<feature type="transmembrane region" description="Helical" evidence="6">
    <location>
        <begin position="12"/>
        <end position="36"/>
    </location>
</feature>
<feature type="transmembrane region" description="Helical" evidence="6">
    <location>
        <begin position="248"/>
        <end position="269"/>
    </location>
</feature>